<reference evidence="1 2" key="1">
    <citation type="journal article" date="2015" name="Genome Announc.">
        <title>Complete Genome Sequence of Microcystis aeruginosa NIES-2549, a Bloom-Forming Cyanobacterium from Lake Kasumigaura, Japan.</title>
        <authorList>
            <person name="Yamaguchi H."/>
            <person name="Suzuki S."/>
            <person name="Tanabe Y."/>
            <person name="Osana Y."/>
            <person name="Shimura Y."/>
            <person name="Ishida K."/>
            <person name="Kawachi M."/>
        </authorList>
    </citation>
    <scope>NUCLEOTIDE SEQUENCE [LARGE SCALE GENOMIC DNA]</scope>
    <source>
        <strain evidence="1 2">NIES-2549</strain>
    </source>
</reference>
<evidence type="ECO:0000313" key="1">
    <source>
        <dbReference type="EMBL" id="AKE63068.1"/>
    </source>
</evidence>
<name>A0A0F6RK01_MICAE</name>
<proteinExistence type="predicted"/>
<dbReference type="AlphaFoldDB" id="A0A0F6RK01"/>
<dbReference type="HOGENOM" id="CLU_3170192_0_0_3"/>
<accession>A0A0F6RK01</accession>
<dbReference type="EMBL" id="CP011304">
    <property type="protein sequence ID" value="AKE63068.1"/>
    <property type="molecule type" value="Genomic_DNA"/>
</dbReference>
<protein>
    <submittedName>
        <fullName evidence="1">Uncharacterized protein</fullName>
    </submittedName>
</protein>
<evidence type="ECO:0000313" key="2">
    <source>
        <dbReference type="Proteomes" id="UP000034103"/>
    </source>
</evidence>
<gene>
    <name evidence="1" type="ORF">MYAER_0708</name>
</gene>
<sequence length="47" mass="5472">MAVPTLASGLTSNPMLAKDKQKLFIDSKKLRIFKLTFRNIYKFLRIN</sequence>
<dbReference type="PATRIC" id="fig|1641812.3.peg.732"/>
<dbReference type="Proteomes" id="UP000034103">
    <property type="component" value="Chromosome"/>
</dbReference>
<organism evidence="1 2">
    <name type="scientific">Microcystis aeruginosa NIES-2549</name>
    <dbReference type="NCBI Taxonomy" id="1641812"/>
    <lineage>
        <taxon>Bacteria</taxon>
        <taxon>Bacillati</taxon>
        <taxon>Cyanobacteriota</taxon>
        <taxon>Cyanophyceae</taxon>
        <taxon>Oscillatoriophycideae</taxon>
        <taxon>Chroococcales</taxon>
        <taxon>Microcystaceae</taxon>
        <taxon>Microcystis</taxon>
    </lineage>
</organism>